<dbReference type="GeneID" id="20647605"/>
<dbReference type="InParanoid" id="G5A2M4"/>
<reference evidence="2 3" key="1">
    <citation type="journal article" date="2006" name="Science">
        <title>Phytophthora genome sequences uncover evolutionary origins and mechanisms of pathogenesis.</title>
        <authorList>
            <person name="Tyler B.M."/>
            <person name="Tripathy S."/>
            <person name="Zhang X."/>
            <person name="Dehal P."/>
            <person name="Jiang R.H."/>
            <person name="Aerts A."/>
            <person name="Arredondo F.D."/>
            <person name="Baxter L."/>
            <person name="Bensasson D."/>
            <person name="Beynon J.L."/>
            <person name="Chapman J."/>
            <person name="Damasceno C.M."/>
            <person name="Dorrance A.E."/>
            <person name="Dou D."/>
            <person name="Dickerman A.W."/>
            <person name="Dubchak I.L."/>
            <person name="Garbelotto M."/>
            <person name="Gijzen M."/>
            <person name="Gordon S.G."/>
            <person name="Govers F."/>
            <person name="Grunwald N.J."/>
            <person name="Huang W."/>
            <person name="Ivors K.L."/>
            <person name="Jones R.W."/>
            <person name="Kamoun S."/>
            <person name="Krampis K."/>
            <person name="Lamour K.H."/>
            <person name="Lee M.K."/>
            <person name="McDonald W.H."/>
            <person name="Medina M."/>
            <person name="Meijer H.J."/>
            <person name="Nordberg E.K."/>
            <person name="Maclean D.J."/>
            <person name="Ospina-Giraldo M.D."/>
            <person name="Morris P.F."/>
            <person name="Phuntumart V."/>
            <person name="Putnam N.H."/>
            <person name="Rash S."/>
            <person name="Rose J.K."/>
            <person name="Sakihama Y."/>
            <person name="Salamov A.A."/>
            <person name="Savidor A."/>
            <person name="Scheuring C.F."/>
            <person name="Smith B.M."/>
            <person name="Sobral B.W."/>
            <person name="Terry A."/>
            <person name="Torto-Alalibo T.A."/>
            <person name="Win J."/>
            <person name="Xu Z."/>
            <person name="Zhang H."/>
            <person name="Grigoriev I.V."/>
            <person name="Rokhsar D.S."/>
            <person name="Boore J.L."/>
        </authorList>
    </citation>
    <scope>NUCLEOTIDE SEQUENCE [LARGE SCALE GENOMIC DNA]</scope>
    <source>
        <strain evidence="2 3">P6497</strain>
    </source>
</reference>
<dbReference type="EMBL" id="JH159159">
    <property type="protein sequence ID" value="EGZ09914.1"/>
    <property type="molecule type" value="Genomic_DNA"/>
</dbReference>
<proteinExistence type="predicted"/>
<dbReference type="Proteomes" id="UP000002640">
    <property type="component" value="Unassembled WGS sequence"/>
</dbReference>
<protein>
    <submittedName>
        <fullName evidence="2">Uncharacterized protein</fullName>
    </submittedName>
</protein>
<accession>G5A2M4</accession>
<organism evidence="2 3">
    <name type="scientific">Phytophthora sojae (strain P6497)</name>
    <name type="common">Soybean stem and root rot agent</name>
    <name type="synonym">Phytophthora megasperma f. sp. glycines</name>
    <dbReference type="NCBI Taxonomy" id="1094619"/>
    <lineage>
        <taxon>Eukaryota</taxon>
        <taxon>Sar</taxon>
        <taxon>Stramenopiles</taxon>
        <taxon>Oomycota</taxon>
        <taxon>Peronosporomycetes</taxon>
        <taxon>Peronosporales</taxon>
        <taxon>Peronosporaceae</taxon>
        <taxon>Phytophthora</taxon>
    </lineage>
</organism>
<dbReference type="AlphaFoldDB" id="G5A2M4"/>
<keyword evidence="3" id="KW-1185">Reference proteome</keyword>
<evidence type="ECO:0000256" key="1">
    <source>
        <dbReference type="SAM" id="MobiDB-lite"/>
    </source>
</evidence>
<feature type="region of interest" description="Disordered" evidence="1">
    <location>
        <begin position="1"/>
        <end position="38"/>
    </location>
</feature>
<gene>
    <name evidence="2" type="ORF">PHYSODRAFT_338624</name>
</gene>
<sequence>MVRHNAENDPPIRAYDAQEDEDDPKQEQRAAKPPTVAAYPSSQWYAPYRETNPAVRRLAAMGAVDLALGGGARCKTRAQPLVSATGHECAPPKCLDYDAALDTSIIHEDLANGRDISDGYNRPARVDATEEHPTATPPSRSTRSIMFPTGCACVGRA</sequence>
<dbReference type="RefSeq" id="XP_009534775.1">
    <property type="nucleotide sequence ID" value="XM_009536480.1"/>
</dbReference>
<dbReference type="KEGG" id="psoj:PHYSODRAFT_338624"/>
<name>G5A2M4_PHYSP</name>
<evidence type="ECO:0000313" key="3">
    <source>
        <dbReference type="Proteomes" id="UP000002640"/>
    </source>
</evidence>
<evidence type="ECO:0000313" key="2">
    <source>
        <dbReference type="EMBL" id="EGZ09914.1"/>
    </source>
</evidence>